<dbReference type="InterPro" id="IPR027843">
    <property type="entry name" value="DUF4440"/>
</dbReference>
<keyword evidence="3" id="KW-1185">Reference proteome</keyword>
<reference evidence="2 3" key="1">
    <citation type="journal article" date="2022" name="Environ. Microbiol. Rep.">
        <title>Eco-phylogenetic analyses reveal divergent evolution of vitamin B12 metabolism in the marine bacterial family 'Psychromonadaceae'.</title>
        <authorList>
            <person name="Jin X."/>
            <person name="Yang Y."/>
            <person name="Cao H."/>
            <person name="Gao B."/>
            <person name="Zhao Z."/>
        </authorList>
    </citation>
    <scope>NUCLEOTIDE SEQUENCE [LARGE SCALE GENOMIC DNA]</scope>
    <source>
        <strain evidence="2 3">MKS20</strain>
    </source>
</reference>
<evidence type="ECO:0000313" key="2">
    <source>
        <dbReference type="EMBL" id="MCE2597402.1"/>
    </source>
</evidence>
<evidence type="ECO:0000259" key="1">
    <source>
        <dbReference type="Pfam" id="PF14534"/>
    </source>
</evidence>
<proteinExistence type="predicted"/>
<name>A0ABS8WGS1_9GAMM</name>
<dbReference type="Gene3D" id="3.10.450.50">
    <property type="match status" value="1"/>
</dbReference>
<evidence type="ECO:0000313" key="3">
    <source>
        <dbReference type="Proteomes" id="UP001201273"/>
    </source>
</evidence>
<dbReference type="EMBL" id="JAIMJA010000051">
    <property type="protein sequence ID" value="MCE2597402.1"/>
    <property type="molecule type" value="Genomic_DNA"/>
</dbReference>
<feature type="domain" description="DUF4440" evidence="1">
    <location>
        <begin position="7"/>
        <end position="113"/>
    </location>
</feature>
<comment type="caution">
    <text evidence="2">The sequence shown here is derived from an EMBL/GenBank/DDBJ whole genome shotgun (WGS) entry which is preliminary data.</text>
</comment>
<dbReference type="SUPFAM" id="SSF54427">
    <property type="entry name" value="NTF2-like"/>
    <property type="match status" value="1"/>
</dbReference>
<protein>
    <submittedName>
        <fullName evidence="2">Nuclear transport factor 2 family protein</fullName>
    </submittedName>
</protein>
<gene>
    <name evidence="2" type="ORF">K6Y31_21775</name>
</gene>
<organism evidence="2 3">
    <name type="scientific">Motilimonas cestriensis</name>
    <dbReference type="NCBI Taxonomy" id="2742685"/>
    <lineage>
        <taxon>Bacteria</taxon>
        <taxon>Pseudomonadati</taxon>
        <taxon>Pseudomonadota</taxon>
        <taxon>Gammaproteobacteria</taxon>
        <taxon>Alteromonadales</taxon>
        <taxon>Alteromonadales genera incertae sedis</taxon>
        <taxon>Motilimonas</taxon>
    </lineage>
</organism>
<dbReference type="InterPro" id="IPR032710">
    <property type="entry name" value="NTF2-like_dom_sf"/>
</dbReference>
<sequence>MNTEEMIAACEERLRLAQLKSDIDELSILIDEKLIFLALDGSVVGKADDLNLHRSPDFRIAKMEVIDRRINIFDGTAVVNTLMDASAHFGDKKQNEKIRYIRVWHKFSSDWRIISGSMRAESA</sequence>
<accession>A0ABS8WGS1</accession>
<dbReference type="Pfam" id="PF14534">
    <property type="entry name" value="DUF4440"/>
    <property type="match status" value="1"/>
</dbReference>
<dbReference type="RefSeq" id="WP_233055138.1">
    <property type="nucleotide sequence ID" value="NZ_JAIMJA010000051.1"/>
</dbReference>
<dbReference type="Proteomes" id="UP001201273">
    <property type="component" value="Unassembled WGS sequence"/>
</dbReference>